<dbReference type="EMBL" id="BMJJ01000002">
    <property type="protein sequence ID" value="GGD08840.1"/>
    <property type="molecule type" value="Genomic_DNA"/>
</dbReference>
<evidence type="ECO:0000313" key="2">
    <source>
        <dbReference type="Proteomes" id="UP000613160"/>
    </source>
</evidence>
<comment type="caution">
    <text evidence="1">The sequence shown here is derived from an EMBL/GenBank/DDBJ whole genome shotgun (WGS) entry which is preliminary data.</text>
</comment>
<reference evidence="1" key="1">
    <citation type="journal article" date="2014" name="Int. J. Syst. Evol. Microbiol.">
        <title>Complete genome sequence of Corynebacterium casei LMG S-19264T (=DSM 44701T), isolated from a smear-ripened cheese.</title>
        <authorList>
            <consortium name="US DOE Joint Genome Institute (JGI-PGF)"/>
            <person name="Walter F."/>
            <person name="Albersmeier A."/>
            <person name="Kalinowski J."/>
            <person name="Ruckert C."/>
        </authorList>
    </citation>
    <scope>NUCLEOTIDE SEQUENCE</scope>
    <source>
        <strain evidence="1">CGMCC 1.15493</strain>
    </source>
</reference>
<keyword evidence="2" id="KW-1185">Reference proteome</keyword>
<sequence length="97" mass="10667">MLNREGALAKPGRYRLSLQTTRAGKGRPAGDVLIADTLGRCLDAKIKPTLAGSALPPSDQEIAQRTGFASPFSALWWRYYNLFCHRNVFSEARSGLD</sequence>
<protein>
    <submittedName>
        <fullName evidence="1">Uncharacterized protein</fullName>
    </submittedName>
</protein>
<dbReference type="AlphaFoldDB" id="A0A916XTG9"/>
<reference evidence="1" key="2">
    <citation type="submission" date="2020-09" db="EMBL/GenBank/DDBJ databases">
        <authorList>
            <person name="Sun Q."/>
            <person name="Zhou Y."/>
        </authorList>
    </citation>
    <scope>NUCLEOTIDE SEQUENCE</scope>
    <source>
        <strain evidence="1">CGMCC 1.15493</strain>
    </source>
</reference>
<proteinExistence type="predicted"/>
<accession>A0A916XTG9</accession>
<organism evidence="1 2">
    <name type="scientific">Aureimonas glaciei</name>
    <dbReference type="NCBI Taxonomy" id="1776957"/>
    <lineage>
        <taxon>Bacteria</taxon>
        <taxon>Pseudomonadati</taxon>
        <taxon>Pseudomonadota</taxon>
        <taxon>Alphaproteobacteria</taxon>
        <taxon>Hyphomicrobiales</taxon>
        <taxon>Aurantimonadaceae</taxon>
        <taxon>Aureimonas</taxon>
    </lineage>
</organism>
<gene>
    <name evidence="1" type="ORF">GCM10011335_09630</name>
</gene>
<dbReference type="Proteomes" id="UP000613160">
    <property type="component" value="Unassembled WGS sequence"/>
</dbReference>
<evidence type="ECO:0000313" key="1">
    <source>
        <dbReference type="EMBL" id="GGD08840.1"/>
    </source>
</evidence>
<name>A0A916XTG9_9HYPH</name>